<name>A0A6A5W2W9_9PLEO</name>
<keyword evidence="3" id="KW-1185">Reference proteome</keyword>
<reference evidence="2" key="1">
    <citation type="journal article" date="2020" name="Stud. Mycol.">
        <title>101 Dothideomycetes genomes: a test case for predicting lifestyles and emergence of pathogens.</title>
        <authorList>
            <person name="Haridas S."/>
            <person name="Albert R."/>
            <person name="Binder M."/>
            <person name="Bloem J."/>
            <person name="Labutti K."/>
            <person name="Salamov A."/>
            <person name="Andreopoulos B."/>
            <person name="Baker S."/>
            <person name="Barry K."/>
            <person name="Bills G."/>
            <person name="Bluhm B."/>
            <person name="Cannon C."/>
            <person name="Castanera R."/>
            <person name="Culley D."/>
            <person name="Daum C."/>
            <person name="Ezra D."/>
            <person name="Gonzalez J."/>
            <person name="Henrissat B."/>
            <person name="Kuo A."/>
            <person name="Liang C."/>
            <person name="Lipzen A."/>
            <person name="Lutzoni F."/>
            <person name="Magnuson J."/>
            <person name="Mondo S."/>
            <person name="Nolan M."/>
            <person name="Ohm R."/>
            <person name="Pangilinan J."/>
            <person name="Park H.-J."/>
            <person name="Ramirez L."/>
            <person name="Alfaro M."/>
            <person name="Sun H."/>
            <person name="Tritt A."/>
            <person name="Yoshinaga Y."/>
            <person name="Zwiers L.-H."/>
            <person name="Turgeon B."/>
            <person name="Goodwin S."/>
            <person name="Spatafora J."/>
            <person name="Crous P."/>
            <person name="Grigoriev I."/>
        </authorList>
    </citation>
    <scope>NUCLEOTIDE SEQUENCE</scope>
    <source>
        <strain evidence="2">CBS 123094</strain>
    </source>
</reference>
<sequence>MLKKLLYQEIHGEGVDRTVELGVSNFHSCSTWARICFSSPTWLPLRPIPIPHHRANQYSPSLHAQYRHQHRSNNCPLAYLLTMLASIQIPAHMYTLHTYLHTDIRTVPFLPTSEFIQTSEGPMYVCMYLSISLVFPCLPRSLLCCAVLHIRILFTQFIPFSSAHVTLGSVLSIGHGEPANRRSKAPPQFPSLPLNHRMPINPSTHPNSMPSPTHILSFPTIIPPHLPVRHVPFQPSSSHATATRSQMAQARAPLRPVTPPTGRLTIGSESRLRHQLYVDPCCGVDMLVAFFALEARRVCDWWASGRERRMGTGVWDGARFWSLRVCWGELRVHEMDGGVEWYS</sequence>
<evidence type="ECO:0000313" key="3">
    <source>
        <dbReference type="Proteomes" id="UP000799779"/>
    </source>
</evidence>
<dbReference type="Proteomes" id="UP000799779">
    <property type="component" value="Unassembled WGS sequence"/>
</dbReference>
<evidence type="ECO:0000313" key="2">
    <source>
        <dbReference type="EMBL" id="KAF1996130.1"/>
    </source>
</evidence>
<proteinExistence type="predicted"/>
<evidence type="ECO:0000256" key="1">
    <source>
        <dbReference type="SAM" id="MobiDB-lite"/>
    </source>
</evidence>
<dbReference type="AlphaFoldDB" id="A0A6A5W2W9"/>
<gene>
    <name evidence="2" type="ORF">P154DRAFT_326723</name>
</gene>
<dbReference type="EMBL" id="ML977629">
    <property type="protein sequence ID" value="KAF1996130.1"/>
    <property type="molecule type" value="Genomic_DNA"/>
</dbReference>
<organism evidence="2 3">
    <name type="scientific">Amniculicola lignicola CBS 123094</name>
    <dbReference type="NCBI Taxonomy" id="1392246"/>
    <lineage>
        <taxon>Eukaryota</taxon>
        <taxon>Fungi</taxon>
        <taxon>Dikarya</taxon>
        <taxon>Ascomycota</taxon>
        <taxon>Pezizomycotina</taxon>
        <taxon>Dothideomycetes</taxon>
        <taxon>Pleosporomycetidae</taxon>
        <taxon>Pleosporales</taxon>
        <taxon>Amniculicolaceae</taxon>
        <taxon>Amniculicola</taxon>
    </lineage>
</organism>
<feature type="compositionally biased region" description="Polar residues" evidence="1">
    <location>
        <begin position="234"/>
        <end position="248"/>
    </location>
</feature>
<feature type="region of interest" description="Disordered" evidence="1">
    <location>
        <begin position="234"/>
        <end position="261"/>
    </location>
</feature>
<accession>A0A6A5W2W9</accession>
<protein>
    <submittedName>
        <fullName evidence="2">Uncharacterized protein</fullName>
    </submittedName>
</protein>